<name>A0ABS9CMQ1_9FIRM</name>
<dbReference type="PANTHER" id="PTHR33221">
    <property type="entry name" value="WINGED HELIX-TURN-HELIX TRANSCRIPTIONAL REGULATOR, RRF2 FAMILY"/>
    <property type="match status" value="1"/>
</dbReference>
<organism evidence="1 2">
    <name type="scientific">Anaeromassilibacillus senegalensis</name>
    <dbReference type="NCBI Taxonomy" id="1673717"/>
    <lineage>
        <taxon>Bacteria</taxon>
        <taxon>Bacillati</taxon>
        <taxon>Bacillota</taxon>
        <taxon>Clostridia</taxon>
        <taxon>Eubacteriales</taxon>
        <taxon>Acutalibacteraceae</taxon>
        <taxon>Anaeromassilibacillus</taxon>
    </lineage>
</organism>
<comment type="caution">
    <text evidence="1">The sequence shown here is derived from an EMBL/GenBank/DDBJ whole genome shotgun (WGS) entry which is preliminary data.</text>
</comment>
<accession>A0ABS9CMQ1</accession>
<dbReference type="InterPro" id="IPR036388">
    <property type="entry name" value="WH-like_DNA-bd_sf"/>
</dbReference>
<dbReference type="InterPro" id="IPR036390">
    <property type="entry name" value="WH_DNA-bd_sf"/>
</dbReference>
<dbReference type="RefSeq" id="WP_235323486.1">
    <property type="nucleotide sequence ID" value="NZ_JAFBIT010000002.1"/>
</dbReference>
<proteinExistence type="predicted"/>
<keyword evidence="2" id="KW-1185">Reference proteome</keyword>
<dbReference type="PANTHER" id="PTHR33221:SF15">
    <property type="entry name" value="HTH-TYPE TRANSCRIPTIONAL REGULATOR YWGB-RELATED"/>
    <property type="match status" value="1"/>
</dbReference>
<dbReference type="InterPro" id="IPR000944">
    <property type="entry name" value="Tscrpt_reg_Rrf2"/>
</dbReference>
<evidence type="ECO:0000313" key="2">
    <source>
        <dbReference type="Proteomes" id="UP001299220"/>
    </source>
</evidence>
<dbReference type="PROSITE" id="PS51197">
    <property type="entry name" value="HTH_RRF2_2"/>
    <property type="match status" value="1"/>
</dbReference>
<evidence type="ECO:0000313" key="1">
    <source>
        <dbReference type="EMBL" id="MCF2652431.1"/>
    </source>
</evidence>
<dbReference type="Pfam" id="PF02082">
    <property type="entry name" value="Rrf2"/>
    <property type="match status" value="1"/>
</dbReference>
<dbReference type="Proteomes" id="UP001299220">
    <property type="component" value="Unassembled WGS sequence"/>
</dbReference>
<dbReference type="Gene3D" id="1.10.10.10">
    <property type="entry name" value="Winged helix-like DNA-binding domain superfamily/Winged helix DNA-binding domain"/>
    <property type="match status" value="1"/>
</dbReference>
<gene>
    <name evidence="1" type="ORF">JQM67_07435</name>
</gene>
<reference evidence="1 2" key="1">
    <citation type="submission" date="2020-12" db="EMBL/GenBank/DDBJ databases">
        <title>Whole genome sequences of gut porcine anaerobes.</title>
        <authorList>
            <person name="Kubasova T."/>
            <person name="Jahodarova E."/>
            <person name="Rychlik I."/>
        </authorList>
    </citation>
    <scope>NUCLEOTIDE SEQUENCE [LARGE SCALE GENOMIC DNA]</scope>
    <source>
        <strain evidence="1 2">An867</strain>
    </source>
</reference>
<protein>
    <submittedName>
        <fullName evidence="1">Rrf2 family transcriptional regulator</fullName>
    </submittedName>
</protein>
<sequence length="132" mass="14284">MLCITHFSRTHKVTSGFIAGSVNTNPVVIRRILGQLKEAGLVRVEAGIGGASLAKAPENITLLDIFNAVECVEGSLFHFHEAPNPQCPVGRSIHPVLDSTLADIQRTLENRLAQTTLLDMENKVLSSVQAEQ</sequence>
<dbReference type="SUPFAM" id="SSF46785">
    <property type="entry name" value="Winged helix' DNA-binding domain"/>
    <property type="match status" value="1"/>
</dbReference>
<dbReference type="EMBL" id="JAFBIT010000002">
    <property type="protein sequence ID" value="MCF2652431.1"/>
    <property type="molecule type" value="Genomic_DNA"/>
</dbReference>